<dbReference type="EMBL" id="JAYMYS010000002">
    <property type="protein sequence ID" value="KAK7405046.1"/>
    <property type="molecule type" value="Genomic_DNA"/>
</dbReference>
<evidence type="ECO:0000313" key="2">
    <source>
        <dbReference type="EMBL" id="KAK7405046.1"/>
    </source>
</evidence>
<evidence type="ECO:0000313" key="3">
    <source>
        <dbReference type="Proteomes" id="UP001386955"/>
    </source>
</evidence>
<reference evidence="2 3" key="1">
    <citation type="submission" date="2024-01" db="EMBL/GenBank/DDBJ databases">
        <title>The genomes of 5 underutilized Papilionoideae crops provide insights into root nodulation and disease resistanc.</title>
        <authorList>
            <person name="Jiang F."/>
        </authorList>
    </citation>
    <scope>NUCLEOTIDE SEQUENCE [LARGE SCALE GENOMIC DNA]</scope>
    <source>
        <strain evidence="2">DUOXIRENSHENG_FW03</strain>
        <tissue evidence="2">Leaves</tissue>
    </source>
</reference>
<name>A0AAN9STW2_PSOTE</name>
<sequence>MDAAATVISNQSKKENVPPPCNSDSNNKIKIMTKTKIPIPHIISTSFKTTMKRSKRISKRVPLADITNFFNHSASCLSHHQQYGLPVFPRRPHRSSNTLRMGFR</sequence>
<protein>
    <submittedName>
        <fullName evidence="2">Uncharacterized protein</fullName>
    </submittedName>
</protein>
<accession>A0AAN9STW2</accession>
<organism evidence="2 3">
    <name type="scientific">Psophocarpus tetragonolobus</name>
    <name type="common">Winged bean</name>
    <name type="synonym">Dolichos tetragonolobus</name>
    <dbReference type="NCBI Taxonomy" id="3891"/>
    <lineage>
        <taxon>Eukaryota</taxon>
        <taxon>Viridiplantae</taxon>
        <taxon>Streptophyta</taxon>
        <taxon>Embryophyta</taxon>
        <taxon>Tracheophyta</taxon>
        <taxon>Spermatophyta</taxon>
        <taxon>Magnoliopsida</taxon>
        <taxon>eudicotyledons</taxon>
        <taxon>Gunneridae</taxon>
        <taxon>Pentapetalae</taxon>
        <taxon>rosids</taxon>
        <taxon>fabids</taxon>
        <taxon>Fabales</taxon>
        <taxon>Fabaceae</taxon>
        <taxon>Papilionoideae</taxon>
        <taxon>50 kb inversion clade</taxon>
        <taxon>NPAAA clade</taxon>
        <taxon>indigoferoid/millettioid clade</taxon>
        <taxon>Phaseoleae</taxon>
        <taxon>Psophocarpus</taxon>
    </lineage>
</organism>
<keyword evidence="3" id="KW-1185">Reference proteome</keyword>
<comment type="caution">
    <text evidence="2">The sequence shown here is derived from an EMBL/GenBank/DDBJ whole genome shotgun (WGS) entry which is preliminary data.</text>
</comment>
<proteinExistence type="predicted"/>
<feature type="region of interest" description="Disordered" evidence="1">
    <location>
        <begin position="1"/>
        <end position="27"/>
    </location>
</feature>
<gene>
    <name evidence="2" type="ORF">VNO78_06208</name>
</gene>
<evidence type="ECO:0000256" key="1">
    <source>
        <dbReference type="SAM" id="MobiDB-lite"/>
    </source>
</evidence>
<dbReference type="Proteomes" id="UP001386955">
    <property type="component" value="Unassembled WGS sequence"/>
</dbReference>
<dbReference type="AlphaFoldDB" id="A0AAN9STW2"/>